<feature type="region of interest" description="Disordered" evidence="1">
    <location>
        <begin position="49"/>
        <end position="87"/>
    </location>
</feature>
<dbReference type="Proteomes" id="UP000287651">
    <property type="component" value="Unassembled WGS sequence"/>
</dbReference>
<evidence type="ECO:0000313" key="2">
    <source>
        <dbReference type="EMBL" id="RRT81793.1"/>
    </source>
</evidence>
<feature type="compositionally biased region" description="Basic and acidic residues" evidence="1">
    <location>
        <begin position="67"/>
        <end position="87"/>
    </location>
</feature>
<organism evidence="2 3">
    <name type="scientific">Ensete ventricosum</name>
    <name type="common">Abyssinian banana</name>
    <name type="synonym">Musa ensete</name>
    <dbReference type="NCBI Taxonomy" id="4639"/>
    <lineage>
        <taxon>Eukaryota</taxon>
        <taxon>Viridiplantae</taxon>
        <taxon>Streptophyta</taxon>
        <taxon>Embryophyta</taxon>
        <taxon>Tracheophyta</taxon>
        <taxon>Spermatophyta</taxon>
        <taxon>Magnoliopsida</taxon>
        <taxon>Liliopsida</taxon>
        <taxon>Zingiberales</taxon>
        <taxon>Musaceae</taxon>
        <taxon>Ensete</taxon>
    </lineage>
</organism>
<dbReference type="EMBL" id="AMZH03000824">
    <property type="protein sequence ID" value="RRT81793.1"/>
    <property type="molecule type" value="Genomic_DNA"/>
</dbReference>
<comment type="caution">
    <text evidence="2">The sequence shown here is derived from an EMBL/GenBank/DDBJ whole genome shotgun (WGS) entry which is preliminary data.</text>
</comment>
<name>A0A427AZU8_ENSVE</name>
<accession>A0A427AZU8</accession>
<gene>
    <name evidence="2" type="ORF">B296_00001856</name>
</gene>
<evidence type="ECO:0000256" key="1">
    <source>
        <dbReference type="SAM" id="MobiDB-lite"/>
    </source>
</evidence>
<evidence type="ECO:0000313" key="3">
    <source>
        <dbReference type="Proteomes" id="UP000287651"/>
    </source>
</evidence>
<dbReference type="AlphaFoldDB" id="A0A427AZU8"/>
<proteinExistence type="predicted"/>
<reference evidence="2 3" key="1">
    <citation type="journal article" date="2014" name="Agronomy (Basel)">
        <title>A Draft Genome Sequence for Ensete ventricosum, the Drought-Tolerant Tree Against Hunger.</title>
        <authorList>
            <person name="Harrison J."/>
            <person name="Moore K.A."/>
            <person name="Paszkiewicz K."/>
            <person name="Jones T."/>
            <person name="Grant M."/>
            <person name="Ambacheew D."/>
            <person name="Muzemil S."/>
            <person name="Studholme D.J."/>
        </authorList>
    </citation>
    <scope>NUCLEOTIDE SEQUENCE [LARGE SCALE GENOMIC DNA]</scope>
</reference>
<sequence>MSDHAEGPAEREVGVRLVPDLDEGTQNHGAAFAEVDLAVSPAEKVSMRLEREREEPAAMAGVGGGEETTRGRRSLGEGDLRGQRRKE</sequence>
<protein>
    <submittedName>
        <fullName evidence="2">Uncharacterized protein</fullName>
    </submittedName>
</protein>